<reference evidence="1" key="1">
    <citation type="submission" date="2020-02" db="EMBL/GenBank/DDBJ databases">
        <authorList>
            <person name="Meier V. D."/>
        </authorList>
    </citation>
    <scope>NUCLEOTIDE SEQUENCE</scope>
    <source>
        <strain evidence="1">AVDCRST_MAG90</strain>
    </source>
</reference>
<accession>A0A6J4MJE5</accession>
<feature type="non-terminal residue" evidence="1">
    <location>
        <position position="1"/>
    </location>
</feature>
<dbReference type="EMBL" id="CADCUC010000596">
    <property type="protein sequence ID" value="CAA9358898.1"/>
    <property type="molecule type" value="Genomic_DNA"/>
</dbReference>
<protein>
    <submittedName>
        <fullName evidence="1">Uncharacterized protein</fullName>
    </submittedName>
</protein>
<evidence type="ECO:0000313" key="1">
    <source>
        <dbReference type="EMBL" id="CAA9358898.1"/>
    </source>
</evidence>
<dbReference type="AlphaFoldDB" id="A0A6J4MJE5"/>
<name>A0A6J4MJE5_9HYPH</name>
<gene>
    <name evidence="1" type="ORF">AVDCRST_MAG90-2867</name>
</gene>
<organism evidence="1">
    <name type="scientific">uncultured Microvirga sp</name>
    <dbReference type="NCBI Taxonomy" id="412392"/>
    <lineage>
        <taxon>Bacteria</taxon>
        <taxon>Pseudomonadati</taxon>
        <taxon>Pseudomonadota</taxon>
        <taxon>Alphaproteobacteria</taxon>
        <taxon>Hyphomicrobiales</taxon>
        <taxon>Methylobacteriaceae</taxon>
        <taxon>Microvirga</taxon>
        <taxon>environmental samples</taxon>
    </lineage>
</organism>
<proteinExistence type="predicted"/>
<sequence length="103" mass="10966">CVGLSIHSWPPPCWRPFRARLRRRVSTCRSGRVASISMTTARVVARSSRSAVPVARWSRSASFAATGRPARCAARSSASGFAETASWSAARSRNAARCAAAAT</sequence>
<feature type="non-terminal residue" evidence="1">
    <location>
        <position position="103"/>
    </location>
</feature>